<dbReference type="EMBL" id="AP019735">
    <property type="protein sequence ID" value="BBL03561.1"/>
    <property type="molecule type" value="Genomic_DNA"/>
</dbReference>
<evidence type="ECO:0000313" key="2">
    <source>
        <dbReference type="Proteomes" id="UP000318946"/>
    </source>
</evidence>
<proteinExistence type="predicted"/>
<organism evidence="1 2">
    <name type="scientific">Alistipes communis</name>
    <dbReference type="NCBI Taxonomy" id="2585118"/>
    <lineage>
        <taxon>Bacteria</taxon>
        <taxon>Pseudomonadati</taxon>
        <taxon>Bacteroidota</taxon>
        <taxon>Bacteroidia</taxon>
        <taxon>Bacteroidales</taxon>
        <taxon>Rikenellaceae</taxon>
        <taxon>Alistipes</taxon>
    </lineage>
</organism>
<evidence type="ECO:0000313" key="1">
    <source>
        <dbReference type="EMBL" id="BBL03561.1"/>
    </source>
</evidence>
<sequence length="89" mass="9564">MFPHVHRIDGHVFVHSHPFSGSSGNPGHNHTPQQFQLIAHLSLLIATAATFVALVFGQAGAAFVFGVRKPVARCGMPVRVYGLRAPPLD</sequence>
<reference evidence="2" key="1">
    <citation type="submission" date="2019-06" db="EMBL/GenBank/DDBJ databases">
        <title>Alistipes onderdonkii subsp. vulgaris subsp. nov., Alistipes dispar sp. nov. and Alistipes communis sp. nov., isolated from human faeces, and creation of Alistipes onderdonkii subsp. onderdonkii subsp. nov.</title>
        <authorList>
            <person name="Sakamoto M."/>
            <person name="Ikeyama N."/>
            <person name="Ogata Y."/>
            <person name="Suda W."/>
            <person name="Iino T."/>
            <person name="Hattori M."/>
            <person name="Ohkuma M."/>
        </authorList>
    </citation>
    <scope>NUCLEOTIDE SEQUENCE [LARGE SCALE GENOMIC DNA]</scope>
    <source>
        <strain evidence="2">5CBH24</strain>
    </source>
</reference>
<keyword evidence="2" id="KW-1185">Reference proteome</keyword>
<gene>
    <name evidence="1" type="ORF">A5CBH24_08740</name>
</gene>
<dbReference type="AlphaFoldDB" id="A0A4Y1XUV4"/>
<accession>A0A4Y1WR37</accession>
<dbReference type="Proteomes" id="UP000318946">
    <property type="component" value="Chromosome"/>
</dbReference>
<name>A0A4Y1XUV4_9BACT</name>
<protein>
    <submittedName>
        <fullName evidence="1">Uncharacterized protein</fullName>
    </submittedName>
</protein>
<dbReference type="KEGG" id="acou:A5CBH24_08740"/>
<accession>A0A4Y1XUV4</accession>